<dbReference type="PROSITE" id="PS00356">
    <property type="entry name" value="HTH_LACI_1"/>
    <property type="match status" value="1"/>
</dbReference>
<evidence type="ECO:0000256" key="3">
    <source>
        <dbReference type="ARBA" id="ARBA00023163"/>
    </source>
</evidence>
<dbReference type="SUPFAM" id="SSF47413">
    <property type="entry name" value="lambda repressor-like DNA-binding domains"/>
    <property type="match status" value="1"/>
</dbReference>
<accession>A0A501WT54</accession>
<dbReference type="CDD" id="cd01392">
    <property type="entry name" value="HTH_LacI"/>
    <property type="match status" value="1"/>
</dbReference>
<dbReference type="CDD" id="cd06307">
    <property type="entry name" value="PBP1_sugar_binding"/>
    <property type="match status" value="1"/>
</dbReference>
<name>A0A501WT54_9RHOB</name>
<dbReference type="PANTHER" id="PTHR30146:SF152">
    <property type="entry name" value="TRANSCRIPTIONAL REGULATORY PROTEIN"/>
    <property type="match status" value="1"/>
</dbReference>
<dbReference type="GO" id="GO:0000976">
    <property type="term" value="F:transcription cis-regulatory region binding"/>
    <property type="evidence" value="ECO:0007669"/>
    <property type="project" value="TreeGrafter"/>
</dbReference>
<keyword evidence="6" id="KW-1185">Reference proteome</keyword>
<dbReference type="Pfam" id="PF00356">
    <property type="entry name" value="LacI"/>
    <property type="match status" value="1"/>
</dbReference>
<dbReference type="SUPFAM" id="SSF53822">
    <property type="entry name" value="Periplasmic binding protein-like I"/>
    <property type="match status" value="1"/>
</dbReference>
<dbReference type="InterPro" id="IPR028082">
    <property type="entry name" value="Peripla_BP_I"/>
</dbReference>
<feature type="domain" description="HTH lacI-type" evidence="4">
    <location>
        <begin position="4"/>
        <end position="60"/>
    </location>
</feature>
<dbReference type="InterPro" id="IPR000843">
    <property type="entry name" value="HTH_LacI"/>
</dbReference>
<gene>
    <name evidence="5" type="ORF">FJM51_05320</name>
</gene>
<comment type="caution">
    <text evidence="5">The sequence shown here is derived from an EMBL/GenBank/DDBJ whole genome shotgun (WGS) entry which is preliminary data.</text>
</comment>
<dbReference type="Proteomes" id="UP000319255">
    <property type="component" value="Unassembled WGS sequence"/>
</dbReference>
<keyword evidence="1" id="KW-0805">Transcription regulation</keyword>
<dbReference type="SMART" id="SM00354">
    <property type="entry name" value="HTH_LACI"/>
    <property type="match status" value="1"/>
</dbReference>
<evidence type="ECO:0000313" key="6">
    <source>
        <dbReference type="Proteomes" id="UP000319255"/>
    </source>
</evidence>
<dbReference type="RefSeq" id="WP_140453082.1">
    <property type="nucleotide sequence ID" value="NZ_VFRP01000003.1"/>
</dbReference>
<dbReference type="Gene3D" id="3.40.50.2300">
    <property type="match status" value="2"/>
</dbReference>
<dbReference type="InterPro" id="IPR010982">
    <property type="entry name" value="Lambda_DNA-bd_dom_sf"/>
</dbReference>
<dbReference type="PROSITE" id="PS50932">
    <property type="entry name" value="HTH_LACI_2"/>
    <property type="match status" value="1"/>
</dbReference>
<dbReference type="Pfam" id="PF13407">
    <property type="entry name" value="Peripla_BP_4"/>
    <property type="match status" value="1"/>
</dbReference>
<keyword evidence="2" id="KW-0238">DNA-binding</keyword>
<sequence>MRKPTLADIARKAGVGTATVERVLNGRGGVRPAMAERVITAARALGYSRRLPEVHRGLVRIEIIFARPETALFRRLTRAFERISATLDPIVRIHRTFAKENDPAGTAALIASREHRRAGLILGVPDDPLIRAAVAESAPELPLIHVVTRAHDTIGDLVGIDNYAAGRSAAMFISRMQTRPGNVMAICHPIYHVHRERMRGFSDYFAEHPRADLAFSWTAFGRDNPETASELLFQALRADPGLAGLYNVGAANPALIDLLRRAPRPGLFYVGHELTEFTAAALRDGVMHVVLDQAPEAQARRAIDLMMNRLGLLDIPPDTAPIQFITLTAENVHRVQRS</sequence>
<dbReference type="EMBL" id="VFRP01000003">
    <property type="protein sequence ID" value="TPE52599.1"/>
    <property type="molecule type" value="Genomic_DNA"/>
</dbReference>
<dbReference type="GO" id="GO:0003700">
    <property type="term" value="F:DNA-binding transcription factor activity"/>
    <property type="evidence" value="ECO:0007669"/>
    <property type="project" value="TreeGrafter"/>
</dbReference>
<protein>
    <submittedName>
        <fullName evidence="5">LacI family transcriptional regulator</fullName>
    </submittedName>
</protein>
<evidence type="ECO:0000313" key="5">
    <source>
        <dbReference type="EMBL" id="TPE52599.1"/>
    </source>
</evidence>
<dbReference type="AlphaFoldDB" id="A0A501WT54"/>
<keyword evidence="3" id="KW-0804">Transcription</keyword>
<evidence type="ECO:0000256" key="1">
    <source>
        <dbReference type="ARBA" id="ARBA00023015"/>
    </source>
</evidence>
<evidence type="ECO:0000256" key="2">
    <source>
        <dbReference type="ARBA" id="ARBA00023125"/>
    </source>
</evidence>
<dbReference type="PRINTS" id="PR00036">
    <property type="entry name" value="HTHLACI"/>
</dbReference>
<reference evidence="5 6" key="1">
    <citation type="submission" date="2019-06" db="EMBL/GenBank/DDBJ databases">
        <title>A novel bacterium of genus Amaricoccus, isolated from marine sediment.</title>
        <authorList>
            <person name="Huang H."/>
            <person name="Mo K."/>
            <person name="Hu Y."/>
        </authorList>
    </citation>
    <scope>NUCLEOTIDE SEQUENCE [LARGE SCALE GENOMIC DNA]</scope>
    <source>
        <strain evidence="5 6">HB172011</strain>
    </source>
</reference>
<organism evidence="5 6">
    <name type="scientific">Amaricoccus solimangrovi</name>
    <dbReference type="NCBI Taxonomy" id="2589815"/>
    <lineage>
        <taxon>Bacteria</taxon>
        <taxon>Pseudomonadati</taxon>
        <taxon>Pseudomonadota</taxon>
        <taxon>Alphaproteobacteria</taxon>
        <taxon>Rhodobacterales</taxon>
        <taxon>Paracoccaceae</taxon>
        <taxon>Amaricoccus</taxon>
    </lineage>
</organism>
<dbReference type="Gene3D" id="1.10.260.40">
    <property type="entry name" value="lambda repressor-like DNA-binding domains"/>
    <property type="match status" value="1"/>
</dbReference>
<dbReference type="PANTHER" id="PTHR30146">
    <property type="entry name" value="LACI-RELATED TRANSCRIPTIONAL REPRESSOR"/>
    <property type="match status" value="1"/>
</dbReference>
<dbReference type="InterPro" id="IPR025997">
    <property type="entry name" value="SBP_2_dom"/>
</dbReference>
<evidence type="ECO:0000259" key="4">
    <source>
        <dbReference type="PROSITE" id="PS50932"/>
    </source>
</evidence>
<dbReference type="OrthoDB" id="9805774at2"/>
<proteinExistence type="predicted"/>